<dbReference type="InParanoid" id="A0A7M7KRA1"/>
<dbReference type="GeneID" id="111254330"/>
<dbReference type="OMA" id="CTRYEIN"/>
<evidence type="ECO:0000256" key="6">
    <source>
        <dbReference type="PROSITE-ProRule" id="PRU00042"/>
    </source>
</evidence>
<dbReference type="RefSeq" id="XP_022670778.1">
    <property type="nucleotide sequence ID" value="XM_022815043.1"/>
</dbReference>
<dbReference type="InterPro" id="IPR013087">
    <property type="entry name" value="Znf_C2H2_type"/>
</dbReference>
<reference evidence="8" key="1">
    <citation type="submission" date="2021-01" db="UniProtKB">
        <authorList>
            <consortium name="EnsemblMetazoa"/>
        </authorList>
    </citation>
    <scope>IDENTIFICATION</scope>
</reference>
<dbReference type="Pfam" id="PF13909">
    <property type="entry name" value="zf-H2C2_5"/>
    <property type="match status" value="1"/>
</dbReference>
<keyword evidence="2" id="KW-0677">Repeat</keyword>
<dbReference type="FunFam" id="3.30.160.60:FF:000065">
    <property type="entry name" value="B-cell CLL/lymphoma 6, member B"/>
    <property type="match status" value="1"/>
</dbReference>
<evidence type="ECO:0000256" key="4">
    <source>
        <dbReference type="ARBA" id="ARBA00022833"/>
    </source>
</evidence>
<feature type="domain" description="C2H2-type" evidence="7">
    <location>
        <begin position="139"/>
        <end position="166"/>
    </location>
</feature>
<dbReference type="GO" id="GO:0000981">
    <property type="term" value="F:DNA-binding transcription factor activity, RNA polymerase II-specific"/>
    <property type="evidence" value="ECO:0007669"/>
    <property type="project" value="TreeGrafter"/>
</dbReference>
<dbReference type="Gene3D" id="3.30.160.60">
    <property type="entry name" value="Classic Zinc Finger"/>
    <property type="match status" value="5"/>
</dbReference>
<keyword evidence="9" id="KW-1185">Reference proteome</keyword>
<evidence type="ECO:0000256" key="5">
    <source>
        <dbReference type="ARBA" id="ARBA00023242"/>
    </source>
</evidence>
<organism evidence="8 9">
    <name type="scientific">Varroa destructor</name>
    <name type="common">Honeybee mite</name>
    <dbReference type="NCBI Taxonomy" id="109461"/>
    <lineage>
        <taxon>Eukaryota</taxon>
        <taxon>Metazoa</taxon>
        <taxon>Ecdysozoa</taxon>
        <taxon>Arthropoda</taxon>
        <taxon>Chelicerata</taxon>
        <taxon>Arachnida</taxon>
        <taxon>Acari</taxon>
        <taxon>Parasitiformes</taxon>
        <taxon>Mesostigmata</taxon>
        <taxon>Gamasina</taxon>
        <taxon>Dermanyssoidea</taxon>
        <taxon>Varroidae</taxon>
        <taxon>Varroa</taxon>
    </lineage>
</organism>
<dbReference type="AlphaFoldDB" id="A0A7M7KRA1"/>
<accession>A0A7M7KRA1</accession>
<keyword evidence="1" id="KW-0479">Metal-binding</keyword>
<feature type="domain" description="C2H2-type" evidence="7">
    <location>
        <begin position="198"/>
        <end position="225"/>
    </location>
</feature>
<dbReference type="Proteomes" id="UP000594260">
    <property type="component" value="Unplaced"/>
</dbReference>
<dbReference type="FunFam" id="3.30.160.60:FF:001967">
    <property type="entry name" value="Ras-responsive element-binding protein"/>
    <property type="match status" value="1"/>
</dbReference>
<evidence type="ECO:0000259" key="7">
    <source>
        <dbReference type="PROSITE" id="PS50157"/>
    </source>
</evidence>
<evidence type="ECO:0000256" key="3">
    <source>
        <dbReference type="ARBA" id="ARBA00022771"/>
    </source>
</evidence>
<name>A0A7M7KRA1_VARDE</name>
<dbReference type="GO" id="GO:0000978">
    <property type="term" value="F:RNA polymerase II cis-regulatory region sequence-specific DNA binding"/>
    <property type="evidence" value="ECO:0007669"/>
    <property type="project" value="TreeGrafter"/>
</dbReference>
<dbReference type="KEGG" id="vde:111254330"/>
<dbReference type="InterPro" id="IPR036236">
    <property type="entry name" value="Znf_C2H2_sf"/>
</dbReference>
<feature type="domain" description="C2H2-type" evidence="7">
    <location>
        <begin position="55"/>
        <end position="82"/>
    </location>
</feature>
<protein>
    <recommendedName>
        <fullName evidence="7">C2H2-type domain-containing protein</fullName>
    </recommendedName>
</protein>
<sequence length="266" mass="30195">MLCTRYEINVNLPWPGLHPEIESSTVFCSGDVDALLAGTIPPMPSFPPTTNVRRYNCSYCDYSSVFRSNLDKHIRKHTGDKPFKCAISGCVFRTANKSNLNQHHKAVHGIVSLRRFVLSIPAAEADNPVVEDLSQAKRFRCEFCPYNSPFKCNLDKHVRRHKGEKPYAYLVRLRFSVLLSIPPVDIQNFEDSSQVKRFQCELCPYTTAFKCNLDKHIRRHRGEKPYGCTICDYATACQSHLAAHVRSCLRRRAISVDVNSTAMGPV</sequence>
<keyword evidence="5" id="KW-0539">Nucleus</keyword>
<dbReference type="SMART" id="SM00355">
    <property type="entry name" value="ZnF_C2H2"/>
    <property type="match status" value="5"/>
</dbReference>
<dbReference type="OrthoDB" id="6473806at2759"/>
<dbReference type="PANTHER" id="PTHR23235">
    <property type="entry name" value="KRUEPPEL-LIKE TRANSCRIPTION FACTOR"/>
    <property type="match status" value="1"/>
</dbReference>
<evidence type="ECO:0000313" key="8">
    <source>
        <dbReference type="EnsemblMetazoa" id="XP_022670778"/>
    </source>
</evidence>
<dbReference type="SUPFAM" id="SSF57667">
    <property type="entry name" value="beta-beta-alpha zinc fingers"/>
    <property type="match status" value="3"/>
</dbReference>
<evidence type="ECO:0000313" key="9">
    <source>
        <dbReference type="Proteomes" id="UP000594260"/>
    </source>
</evidence>
<dbReference type="PROSITE" id="PS50157">
    <property type="entry name" value="ZINC_FINGER_C2H2_2"/>
    <property type="match status" value="3"/>
</dbReference>
<dbReference type="EnsemblMetazoa" id="XM_022815043">
    <property type="protein sequence ID" value="XP_022670778"/>
    <property type="gene ID" value="LOC111254330"/>
</dbReference>
<evidence type="ECO:0000256" key="2">
    <source>
        <dbReference type="ARBA" id="ARBA00022737"/>
    </source>
</evidence>
<dbReference type="PANTHER" id="PTHR23235:SF142">
    <property type="entry name" value="ZINC FINGER PROTEIN 384"/>
    <property type="match status" value="1"/>
</dbReference>
<dbReference type="GO" id="GO:0008270">
    <property type="term" value="F:zinc ion binding"/>
    <property type="evidence" value="ECO:0007669"/>
    <property type="project" value="UniProtKB-KW"/>
</dbReference>
<proteinExistence type="predicted"/>
<keyword evidence="3 6" id="KW-0863">Zinc-finger</keyword>
<evidence type="ECO:0000256" key="1">
    <source>
        <dbReference type="ARBA" id="ARBA00022723"/>
    </source>
</evidence>
<keyword evidence="4" id="KW-0862">Zinc</keyword>